<dbReference type="Proteomes" id="UP000681341">
    <property type="component" value="Unassembled WGS sequence"/>
</dbReference>
<accession>A0ABS3U1P9</accession>
<name>A0ABS3U1P9_9ACTN</name>
<dbReference type="InterPro" id="IPR025459">
    <property type="entry name" value="DUF4279"/>
</dbReference>
<keyword evidence="2" id="KW-1185">Reference proteome</keyword>
<dbReference type="EMBL" id="JAGFNP010000003">
    <property type="protein sequence ID" value="MBO3732401.1"/>
    <property type="molecule type" value="Genomic_DNA"/>
</dbReference>
<comment type="caution">
    <text evidence="1">The sequence shown here is derived from an EMBL/GenBank/DDBJ whole genome shotgun (WGS) entry which is preliminary data.</text>
</comment>
<organism evidence="1 2">
    <name type="scientific">Glycomyces niveus</name>
    <dbReference type="NCBI Taxonomy" id="2820287"/>
    <lineage>
        <taxon>Bacteria</taxon>
        <taxon>Bacillati</taxon>
        <taxon>Actinomycetota</taxon>
        <taxon>Actinomycetes</taxon>
        <taxon>Glycomycetales</taxon>
        <taxon>Glycomycetaceae</taxon>
        <taxon>Glycomyces</taxon>
    </lineage>
</organism>
<protein>
    <submittedName>
        <fullName evidence="1">DUF4279 domain-containing protein</fullName>
    </submittedName>
</protein>
<evidence type="ECO:0000313" key="2">
    <source>
        <dbReference type="Proteomes" id="UP000681341"/>
    </source>
</evidence>
<reference evidence="1 2" key="1">
    <citation type="submission" date="2021-03" db="EMBL/GenBank/DDBJ databases">
        <title>Glycomyces sp. nov., a novel actinomycete isolated from soil.</title>
        <authorList>
            <person name="Yang X."/>
            <person name="Xu X."/>
        </authorList>
    </citation>
    <scope>NUCLEOTIDE SEQUENCE [LARGE SCALE GENOMIC DNA]</scope>
    <source>
        <strain evidence="1 2">NEAU-S30</strain>
    </source>
</reference>
<dbReference type="RefSeq" id="WP_208495218.1">
    <property type="nucleotide sequence ID" value="NZ_JAGFNP010000003.1"/>
</dbReference>
<gene>
    <name evidence="1" type="ORF">J5V16_06175</name>
</gene>
<dbReference type="Pfam" id="PF14106">
    <property type="entry name" value="DUF4279"/>
    <property type="match status" value="1"/>
</dbReference>
<sequence length="101" mass="11256">MGDIEFPRRAALRAFSQTVTVEAMSALAGVAPDSARGKGQIRPEAAFPIPAKEHSWEIRELGEREMPLEALIDRLFVRALRMRESFLAEIDAAVDVDLYVD</sequence>
<proteinExistence type="predicted"/>
<evidence type="ECO:0000313" key="1">
    <source>
        <dbReference type="EMBL" id="MBO3732401.1"/>
    </source>
</evidence>